<accession>A0A7X9XC41</accession>
<name>A0A7X9XC41_9BACT</name>
<protein>
    <submittedName>
        <fullName evidence="3">Uncharacterized protein</fullName>
    </submittedName>
</protein>
<sequence length="305" mass="33994">MKKIIATVFITFFSLCNSIIAQNITQSGDKVGINQPYPSSTLDVNGDIQLSNASIPLGLTTEVGGTTPLLNFDVNFRASNKNNAYPGATFRIDSRVDIYPVFQWVFREAGSTSETFNMVLTKDGKLGVGTFTPSNKLDVKSSSNNVDPIIESENDLNTSSYFYTACSTSEIANMTIIENTLRNPILFNPYGGNVGIGKVNPNYKFSVYGKINSDDVHVKVSSTSNRVFDAEYNLLSLQETQEYITENKHLPEMPSAEEMKEDGIELGEMNLKLLKKIEELTLHQIELMQEMRALKNELQQLKENK</sequence>
<dbReference type="Proteomes" id="UP000576082">
    <property type="component" value="Unassembled WGS sequence"/>
</dbReference>
<keyword evidence="1" id="KW-0175">Coiled coil</keyword>
<comment type="caution">
    <text evidence="3">The sequence shown here is derived from an EMBL/GenBank/DDBJ whole genome shotgun (WGS) entry which is preliminary data.</text>
</comment>
<evidence type="ECO:0000256" key="2">
    <source>
        <dbReference type="SAM" id="SignalP"/>
    </source>
</evidence>
<keyword evidence="4" id="KW-1185">Reference proteome</keyword>
<feature type="coiled-coil region" evidence="1">
    <location>
        <begin position="277"/>
        <end position="304"/>
    </location>
</feature>
<keyword evidence="2" id="KW-0732">Signal</keyword>
<feature type="chain" id="PRO_5030917459" evidence="2">
    <location>
        <begin position="22"/>
        <end position="305"/>
    </location>
</feature>
<reference evidence="3 4" key="1">
    <citation type="submission" date="2020-04" db="EMBL/GenBank/DDBJ databases">
        <title>Flammeovirga sp. SR4, a novel species isolated from seawater.</title>
        <authorList>
            <person name="Wang X."/>
        </authorList>
    </citation>
    <scope>NUCLEOTIDE SEQUENCE [LARGE SCALE GENOMIC DNA]</scope>
    <source>
        <strain evidence="3 4">ATCC 23126</strain>
    </source>
</reference>
<evidence type="ECO:0000313" key="4">
    <source>
        <dbReference type="Proteomes" id="UP000576082"/>
    </source>
</evidence>
<dbReference type="RefSeq" id="WP_169659628.1">
    <property type="nucleotide sequence ID" value="NZ_JABANE010000097.1"/>
</dbReference>
<proteinExistence type="predicted"/>
<gene>
    <name evidence="3" type="ORF">HHU12_25830</name>
</gene>
<feature type="signal peptide" evidence="2">
    <location>
        <begin position="1"/>
        <end position="21"/>
    </location>
</feature>
<evidence type="ECO:0000256" key="1">
    <source>
        <dbReference type="SAM" id="Coils"/>
    </source>
</evidence>
<dbReference type="AlphaFoldDB" id="A0A7X9XC41"/>
<organism evidence="3 4">
    <name type="scientific">Flammeovirga aprica JL-4</name>
    <dbReference type="NCBI Taxonomy" id="694437"/>
    <lineage>
        <taxon>Bacteria</taxon>
        <taxon>Pseudomonadati</taxon>
        <taxon>Bacteroidota</taxon>
        <taxon>Cytophagia</taxon>
        <taxon>Cytophagales</taxon>
        <taxon>Flammeovirgaceae</taxon>
        <taxon>Flammeovirga</taxon>
    </lineage>
</organism>
<evidence type="ECO:0000313" key="3">
    <source>
        <dbReference type="EMBL" id="NME71412.1"/>
    </source>
</evidence>
<dbReference type="EMBL" id="JABANE010000097">
    <property type="protein sequence ID" value="NME71412.1"/>
    <property type="molecule type" value="Genomic_DNA"/>
</dbReference>